<protein>
    <recommendedName>
        <fullName evidence="9">NAD(P)(+)--arginine ADP-ribosyltransferase</fullName>
        <ecNumber evidence="9">2.4.2.31</ecNumber>
    </recommendedName>
    <alternativeName>
        <fullName evidence="9">Mono(ADP-ribosyl)transferase</fullName>
    </alternativeName>
</protein>
<dbReference type="Pfam" id="PF01129">
    <property type="entry name" value="ART"/>
    <property type="match status" value="1"/>
</dbReference>
<proteinExistence type="inferred from homology"/>
<dbReference type="Proteomes" id="UP000663869">
    <property type="component" value="Unassembled WGS sequence"/>
</dbReference>
<accession>A0A818UTF3</accession>
<dbReference type="SUPFAM" id="SSF48452">
    <property type="entry name" value="TPR-like"/>
    <property type="match status" value="2"/>
</dbReference>
<keyword evidence="6 8" id="KW-0802">TPR repeat</keyword>
<dbReference type="EMBL" id="CAJOBQ010000982">
    <property type="protein sequence ID" value="CAF4441651.1"/>
    <property type="molecule type" value="Genomic_DNA"/>
</dbReference>
<dbReference type="AlphaFoldDB" id="A0A818UTF3"/>
<dbReference type="PROSITE" id="PS50005">
    <property type="entry name" value="TPR"/>
    <property type="match status" value="3"/>
</dbReference>
<sequence>MSTVVSSDKRRESILLREVTQSGEHSQLIWLDENFDNSSDYRRAQSMLLEFNATLQFYSDLEQCSDFMNSIKNERVILIISGESAWRLLEQISTHPIIVAILVFCTNHQKDQWLINQSKKIIGIYTDQECLKESIRHMITRIEKQTLDFYLFHQKQRFGRNLAKESAAFLWHQMLIYVLKQMPQDEQTKDDMLKICCKYYRHSKKDLQKIEDFRLNYSSDKAIAWYTAECFLYKLLNKALRTENIELLVAFRFFIIDLCAALERERRYLKDQLPLFLYRGIQIRTEELVKLQQNEGEIISMNGFLSTSRNIHVALAFAGQSLPSDDFQAVIFEITADPSLATIAFADIQSKAQIKDEEEVLFNLNAVFKIGSITFNSTTNIWSVKLTATDEGSEKVQAYMIWIKQELDEHTPLIYFGRILLFELGQVDQAKRYYEMLLKSLSYDHADIASIYNSIGHVYRCSCDLNLALKHFELAYEIRRKRLLPDHPHIAGSLYNLGDINIRIGNYDRALKYYQEVLDIDEKNYPGSHHIKAGTIKNIGRVYTYKYDFYNASVNLFRAFDMFKRALPPDHPHIARCLGCIGNMYEKKGEFDRAINYYHQQLNMEEQCWPPDHPNCWANLDAVVNTYKKMNNIKKALDICQEKLNVLKNTLGETHPCISRTLIIMANALSDENPNEAIKHYEQVVSIIQQTTLAEPLLMAKCFTSMSCLYRRQDMLEDAMLFELKALDLNRQTLPSDHTHFAKNLRNIGIYYRSMNNRSQALRYFNDSMSIYRAHYGPDHEDVKIVQTDINELNENQV</sequence>
<gene>
    <name evidence="10" type="ORF">FME351_LOCUS27628</name>
    <name evidence="11" type="ORF">TSG867_LOCUS16237</name>
</gene>
<evidence type="ECO:0000256" key="4">
    <source>
        <dbReference type="ARBA" id="ARBA00022695"/>
    </source>
</evidence>
<feature type="repeat" description="TPR" evidence="8">
    <location>
        <begin position="491"/>
        <end position="524"/>
    </location>
</feature>
<dbReference type="GO" id="GO:0106274">
    <property type="term" value="F:NAD+-protein-arginine ADP-ribosyltransferase activity"/>
    <property type="evidence" value="ECO:0007669"/>
    <property type="project" value="UniProtKB-EC"/>
</dbReference>
<evidence type="ECO:0000256" key="8">
    <source>
        <dbReference type="PROSITE-ProRule" id="PRU00339"/>
    </source>
</evidence>
<dbReference type="GO" id="GO:0016779">
    <property type="term" value="F:nucleotidyltransferase activity"/>
    <property type="evidence" value="ECO:0007669"/>
    <property type="project" value="UniProtKB-KW"/>
</dbReference>
<dbReference type="Pfam" id="PF13176">
    <property type="entry name" value="TPR_7"/>
    <property type="match status" value="1"/>
</dbReference>
<keyword evidence="2 9" id="KW-0328">Glycosyltransferase</keyword>
<dbReference type="Proteomes" id="UP000663862">
    <property type="component" value="Unassembled WGS sequence"/>
</dbReference>
<evidence type="ECO:0000256" key="9">
    <source>
        <dbReference type="RuleBase" id="RU361228"/>
    </source>
</evidence>
<dbReference type="PROSITE" id="PS50293">
    <property type="entry name" value="TPR_REGION"/>
    <property type="match status" value="1"/>
</dbReference>
<dbReference type="EC" id="2.4.2.31" evidence="9"/>
<dbReference type="Pfam" id="PF13374">
    <property type="entry name" value="TPR_10"/>
    <property type="match status" value="1"/>
</dbReference>
<evidence type="ECO:0000256" key="6">
    <source>
        <dbReference type="ARBA" id="ARBA00022803"/>
    </source>
</evidence>
<evidence type="ECO:0000256" key="2">
    <source>
        <dbReference type="ARBA" id="ARBA00022676"/>
    </source>
</evidence>
<dbReference type="PANTHER" id="PTHR45641">
    <property type="entry name" value="TETRATRICOPEPTIDE REPEAT PROTEIN (AFU_ORTHOLOGUE AFUA_6G03870)"/>
    <property type="match status" value="1"/>
</dbReference>
<comment type="caution">
    <text evidence="10">The sequence shown here is derived from an EMBL/GenBank/DDBJ whole genome shotgun (WGS) entry which is preliminary data.</text>
</comment>
<name>A0A818UTF3_9BILA</name>
<feature type="repeat" description="TPR" evidence="8">
    <location>
        <begin position="575"/>
        <end position="608"/>
    </location>
</feature>
<evidence type="ECO:0000256" key="3">
    <source>
        <dbReference type="ARBA" id="ARBA00022679"/>
    </source>
</evidence>
<evidence type="ECO:0000256" key="1">
    <source>
        <dbReference type="ARBA" id="ARBA00009558"/>
    </source>
</evidence>
<keyword evidence="3 9" id="KW-0808">Transferase</keyword>
<keyword evidence="5" id="KW-0677">Repeat</keyword>
<dbReference type="PROSITE" id="PS51996">
    <property type="entry name" value="TR_MART"/>
    <property type="match status" value="1"/>
</dbReference>
<keyword evidence="4" id="KW-0548">Nucleotidyltransferase</keyword>
<dbReference type="Gene3D" id="3.90.176.10">
    <property type="entry name" value="Toxin ADP-ribosyltransferase, Chain A, domain 1"/>
    <property type="match status" value="1"/>
</dbReference>
<organism evidence="10 12">
    <name type="scientific">Rotaria socialis</name>
    <dbReference type="NCBI Taxonomy" id="392032"/>
    <lineage>
        <taxon>Eukaryota</taxon>
        <taxon>Metazoa</taxon>
        <taxon>Spiralia</taxon>
        <taxon>Gnathifera</taxon>
        <taxon>Rotifera</taxon>
        <taxon>Eurotatoria</taxon>
        <taxon>Bdelloidea</taxon>
        <taxon>Philodinida</taxon>
        <taxon>Philodinidae</taxon>
        <taxon>Rotaria</taxon>
    </lineage>
</organism>
<dbReference type="Gene3D" id="1.25.40.10">
    <property type="entry name" value="Tetratricopeptide repeat domain"/>
    <property type="match status" value="2"/>
</dbReference>
<dbReference type="InterPro" id="IPR000768">
    <property type="entry name" value="ART"/>
</dbReference>
<evidence type="ECO:0000313" key="12">
    <source>
        <dbReference type="Proteomes" id="UP000663869"/>
    </source>
</evidence>
<evidence type="ECO:0000313" key="11">
    <source>
        <dbReference type="EMBL" id="CAF4441651.1"/>
    </source>
</evidence>
<dbReference type="SUPFAM" id="SSF56399">
    <property type="entry name" value="ADP-ribosylation"/>
    <property type="match status" value="1"/>
</dbReference>
<dbReference type="Pfam" id="PF13424">
    <property type="entry name" value="TPR_12"/>
    <property type="match status" value="1"/>
</dbReference>
<feature type="repeat" description="TPR" evidence="8">
    <location>
        <begin position="742"/>
        <end position="775"/>
    </location>
</feature>
<keyword evidence="9" id="KW-0520">NAD</keyword>
<dbReference type="SMART" id="SM00028">
    <property type="entry name" value="TPR"/>
    <property type="match status" value="6"/>
</dbReference>
<dbReference type="PANTHER" id="PTHR45641:SF19">
    <property type="entry name" value="NEPHROCYSTIN-3"/>
    <property type="match status" value="1"/>
</dbReference>
<evidence type="ECO:0000256" key="5">
    <source>
        <dbReference type="ARBA" id="ARBA00022737"/>
    </source>
</evidence>
<comment type="similarity">
    <text evidence="1 9">Belongs to the Arg-specific ADP-ribosyltransferase family.</text>
</comment>
<reference evidence="10" key="1">
    <citation type="submission" date="2021-02" db="EMBL/GenBank/DDBJ databases">
        <authorList>
            <person name="Nowell W R."/>
        </authorList>
    </citation>
    <scope>NUCLEOTIDE SEQUENCE</scope>
</reference>
<evidence type="ECO:0000256" key="7">
    <source>
        <dbReference type="ARBA" id="ARBA00047597"/>
    </source>
</evidence>
<keyword evidence="9" id="KW-0521">NADP</keyword>
<comment type="catalytic activity">
    <reaction evidence="7 9">
        <text>L-arginyl-[protein] + NAD(+) = N(omega)-(ADP-D-ribosyl)-L-arginyl-[protein] + nicotinamide + H(+)</text>
        <dbReference type="Rhea" id="RHEA:19149"/>
        <dbReference type="Rhea" id="RHEA-COMP:10532"/>
        <dbReference type="Rhea" id="RHEA-COMP:15087"/>
        <dbReference type="ChEBI" id="CHEBI:15378"/>
        <dbReference type="ChEBI" id="CHEBI:17154"/>
        <dbReference type="ChEBI" id="CHEBI:29965"/>
        <dbReference type="ChEBI" id="CHEBI:57540"/>
        <dbReference type="ChEBI" id="CHEBI:142554"/>
        <dbReference type="EC" id="2.4.2.31"/>
    </reaction>
</comment>
<dbReference type="InterPro" id="IPR011990">
    <property type="entry name" value="TPR-like_helical_dom_sf"/>
</dbReference>
<evidence type="ECO:0000313" key="10">
    <source>
        <dbReference type="EMBL" id="CAF3699680.1"/>
    </source>
</evidence>
<dbReference type="EMBL" id="CAJNYU010003753">
    <property type="protein sequence ID" value="CAF3699680.1"/>
    <property type="molecule type" value="Genomic_DNA"/>
</dbReference>
<dbReference type="InterPro" id="IPR019734">
    <property type="entry name" value="TPR_rpt"/>
</dbReference>